<dbReference type="InterPro" id="IPR037153">
    <property type="entry name" value="PpnN-like_sf"/>
</dbReference>
<gene>
    <name evidence="6" type="ORF">GJQ55_02590</name>
</gene>
<organism evidence="6 7">
    <name type="scientific">Venatoribacter cucullus</name>
    <dbReference type="NCBI Taxonomy" id="2661630"/>
    <lineage>
        <taxon>Bacteria</taxon>
        <taxon>Pseudomonadati</taxon>
        <taxon>Pseudomonadota</taxon>
        <taxon>Gammaproteobacteria</taxon>
        <taxon>Oceanospirillales</taxon>
        <taxon>Oceanospirillaceae</taxon>
        <taxon>Venatoribacter</taxon>
    </lineage>
</organism>
<dbReference type="EC" id="3.2.2.4" evidence="2"/>
<dbReference type="InterPro" id="IPR049788">
    <property type="entry name" value="PpnN"/>
</dbReference>
<dbReference type="SUPFAM" id="SSF102405">
    <property type="entry name" value="MCP/YpsA-like"/>
    <property type="match status" value="1"/>
</dbReference>
<evidence type="ECO:0000313" key="6">
    <source>
        <dbReference type="EMBL" id="QQD23437.1"/>
    </source>
</evidence>
<proteinExistence type="predicted"/>
<dbReference type="Gene3D" id="3.30.1850.10">
    <property type="entry name" value="MoCo carrier protein-like"/>
    <property type="match status" value="1"/>
</dbReference>
<dbReference type="EMBL" id="CP046056">
    <property type="protein sequence ID" value="QQD23437.1"/>
    <property type="molecule type" value="Genomic_DNA"/>
</dbReference>
<evidence type="ECO:0000256" key="3">
    <source>
        <dbReference type="ARBA" id="ARBA00031983"/>
    </source>
</evidence>
<dbReference type="InterPro" id="IPR021826">
    <property type="entry name" value="PpnN_C"/>
</dbReference>
<dbReference type="KEGG" id="vcw:GJQ55_02590"/>
<evidence type="ECO:0000256" key="1">
    <source>
        <dbReference type="ARBA" id="ARBA00000274"/>
    </source>
</evidence>
<accession>A0A9X7UUT6</accession>
<evidence type="ECO:0000313" key="7">
    <source>
        <dbReference type="Proteomes" id="UP000596074"/>
    </source>
</evidence>
<keyword evidence="7" id="KW-1185">Reference proteome</keyword>
<feature type="domain" description="Pyrimidine/purine nucleotide 5'-monophosphate nucleosidase N-terminal" evidence="5">
    <location>
        <begin position="8"/>
        <end position="112"/>
    </location>
</feature>
<dbReference type="Pfam" id="PF03641">
    <property type="entry name" value="Lysine_decarbox"/>
    <property type="match status" value="1"/>
</dbReference>
<dbReference type="NCBIfam" id="NF038390">
    <property type="entry name" value="Nsidase_PpnN"/>
    <property type="match status" value="1"/>
</dbReference>
<name>A0A9X7UUT6_9GAMM</name>
<dbReference type="InterPro" id="IPR052341">
    <property type="entry name" value="LOG_family_nucleotidases"/>
</dbReference>
<dbReference type="InterPro" id="IPR027820">
    <property type="entry name" value="PpnN_N"/>
</dbReference>
<dbReference type="AlphaFoldDB" id="A0A9X7UUT6"/>
<dbReference type="Proteomes" id="UP000596074">
    <property type="component" value="Chromosome"/>
</dbReference>
<reference evidence="6 7" key="1">
    <citation type="submission" date="2019-11" db="EMBL/GenBank/DDBJ databases">
        <title>Venatorbacter sp. nov. a predator of Campylobacter and other Gram-negative bacteria.</title>
        <authorList>
            <person name="Saeedi A."/>
            <person name="Cummings N.J."/>
            <person name="Connerton I.F."/>
            <person name="Connerton P.L."/>
        </authorList>
    </citation>
    <scope>NUCLEOTIDE SEQUENCE [LARGE SCALE GENOMIC DNA]</scope>
    <source>
        <strain evidence="6">XL5</strain>
    </source>
</reference>
<dbReference type="PANTHER" id="PTHR43393">
    <property type="entry name" value="CYTOKININ RIBOSIDE 5'-MONOPHOSPHATE PHOSPHORIBOHYDROLASE"/>
    <property type="match status" value="1"/>
</dbReference>
<evidence type="ECO:0000259" key="4">
    <source>
        <dbReference type="Pfam" id="PF11892"/>
    </source>
</evidence>
<comment type="catalytic activity">
    <reaction evidence="1">
        <text>AMP + H2O = D-ribose 5-phosphate + adenine</text>
        <dbReference type="Rhea" id="RHEA:20129"/>
        <dbReference type="ChEBI" id="CHEBI:15377"/>
        <dbReference type="ChEBI" id="CHEBI:16708"/>
        <dbReference type="ChEBI" id="CHEBI:78346"/>
        <dbReference type="ChEBI" id="CHEBI:456215"/>
        <dbReference type="EC" id="3.2.2.4"/>
    </reaction>
</comment>
<evidence type="ECO:0000256" key="2">
    <source>
        <dbReference type="ARBA" id="ARBA00011985"/>
    </source>
</evidence>
<dbReference type="PANTHER" id="PTHR43393:SF1">
    <property type="entry name" value="PYRIMIDINE_PURINE NUCLEOTIDE 5'-MONOPHOSPHATE NUCLEOSIDASE"/>
    <property type="match status" value="1"/>
</dbReference>
<dbReference type="InterPro" id="IPR031100">
    <property type="entry name" value="LOG_fam"/>
</dbReference>
<sequence>MVKHYELIHPKTTMRVLSRYEIEQLRDIDSETYELVKRCCYAVLSAGSQSDNYLELKEEFRHFDIEVQQEDRGIVLNLINPPESAFVDGEIIRGVREQLFSVLRDVLYAQESVLKAHRFNLSNSEDITNAVFHLLRNANVLKPDCVPNLAVCWGGHSIPLQEYQYTKDVGYQMGLRGLDIGTGCGPGAMKGPMKGATIGHAKQHLRTGRYIGITEPGIIATEAPNPIVNELIILPDIEKRLEAFVRLAHGIVIFPGGPGTAEELLYLLGVLLHPDNHNMPFPLVLTGPQETEAYLRDIDRFIGSTLGSVAQKRYQIIIDDPVKVAQVMKEGITRVEDYRRRRNDAYFFNWGLTIDPDFQLPFDPTHDAMANLCLSKDQPAHRLAADLRRAFSGIVAGNVKEVGITRVMEHGPYQLRGDADVLAGMDKLLSAMVSHGRMRISGNYTPCYEIVPADCCND</sequence>
<dbReference type="Gene3D" id="3.40.50.450">
    <property type="match status" value="1"/>
</dbReference>
<dbReference type="GO" id="GO:0008714">
    <property type="term" value="F:AMP nucleosidase activity"/>
    <property type="evidence" value="ECO:0007669"/>
    <property type="project" value="UniProtKB-EC"/>
</dbReference>
<protein>
    <recommendedName>
        <fullName evidence="3">AMP nucleosidase</fullName>
        <ecNumber evidence="2">3.2.2.4</ecNumber>
    </recommendedName>
    <alternativeName>
        <fullName evidence="3">AMP nucleosidase</fullName>
    </alternativeName>
</protein>
<dbReference type="Pfam" id="PF11892">
    <property type="entry name" value="PpnN_C"/>
    <property type="match status" value="1"/>
</dbReference>
<dbReference type="RefSeq" id="WP_228345962.1">
    <property type="nucleotide sequence ID" value="NZ_CP046056.1"/>
</dbReference>
<feature type="domain" description="Pyrimidine/purine nucleotide 5'-monophosphate nucleosidase C-terminal" evidence="4">
    <location>
        <begin position="333"/>
        <end position="451"/>
    </location>
</feature>
<evidence type="ECO:0000259" key="5">
    <source>
        <dbReference type="Pfam" id="PF14793"/>
    </source>
</evidence>
<dbReference type="Pfam" id="PF14793">
    <property type="entry name" value="DUF4478"/>
    <property type="match status" value="1"/>
</dbReference>
<dbReference type="GO" id="GO:0005829">
    <property type="term" value="C:cytosol"/>
    <property type="evidence" value="ECO:0007669"/>
    <property type="project" value="TreeGrafter"/>
</dbReference>